<comment type="caution">
    <text evidence="3">The sequence shown here is derived from an EMBL/GenBank/DDBJ whole genome shotgun (WGS) entry which is preliminary data.</text>
</comment>
<dbReference type="InterPro" id="IPR048394">
    <property type="entry name" value="FakA-like_M"/>
</dbReference>
<evidence type="ECO:0000313" key="3">
    <source>
        <dbReference type="EMBL" id="MBS7527449.1"/>
    </source>
</evidence>
<accession>A0ABS5PSV1</accession>
<dbReference type="Pfam" id="PF21645">
    <property type="entry name" value="FakA-like_M"/>
    <property type="match status" value="1"/>
</dbReference>
<feature type="domain" description="DhaL" evidence="2">
    <location>
        <begin position="9"/>
        <end position="201"/>
    </location>
</feature>
<dbReference type="InterPro" id="IPR004007">
    <property type="entry name" value="DhaL_dom"/>
</dbReference>
<evidence type="ECO:0000256" key="1">
    <source>
        <dbReference type="SAM" id="MobiDB-lite"/>
    </source>
</evidence>
<feature type="region of interest" description="Disordered" evidence="1">
    <location>
        <begin position="310"/>
        <end position="331"/>
    </location>
</feature>
<dbReference type="InterPro" id="IPR019986">
    <property type="entry name" value="YloV-like"/>
</dbReference>
<dbReference type="PANTHER" id="PTHR33434">
    <property type="entry name" value="DEGV DOMAIN-CONTAINING PROTEIN DR_1986-RELATED"/>
    <property type="match status" value="1"/>
</dbReference>
<dbReference type="InterPro" id="IPR036117">
    <property type="entry name" value="DhaL_dom_sf"/>
</dbReference>
<proteinExistence type="predicted"/>
<dbReference type="PROSITE" id="PS51480">
    <property type="entry name" value="DHAL"/>
    <property type="match status" value="1"/>
</dbReference>
<evidence type="ECO:0000313" key="4">
    <source>
        <dbReference type="Proteomes" id="UP000746471"/>
    </source>
</evidence>
<keyword evidence="4" id="KW-1185">Reference proteome</keyword>
<dbReference type="SUPFAM" id="SSF101473">
    <property type="entry name" value="DhaL-like"/>
    <property type="match status" value="1"/>
</dbReference>
<dbReference type="SMART" id="SM01120">
    <property type="entry name" value="Dak2"/>
    <property type="match status" value="1"/>
</dbReference>
<dbReference type="EMBL" id="JAHBCL010000020">
    <property type="protein sequence ID" value="MBS7527449.1"/>
    <property type="molecule type" value="Genomic_DNA"/>
</dbReference>
<organism evidence="3 4">
    <name type="scientific">Fusibacter paucivorans</name>
    <dbReference type="NCBI Taxonomy" id="76009"/>
    <lineage>
        <taxon>Bacteria</taxon>
        <taxon>Bacillati</taxon>
        <taxon>Bacillota</taxon>
        <taxon>Clostridia</taxon>
        <taxon>Eubacteriales</taxon>
        <taxon>Eubacteriales Family XII. Incertae Sedis</taxon>
        <taxon>Fusibacter</taxon>
    </lineage>
</organism>
<dbReference type="Gene3D" id="1.25.40.340">
    <property type="match status" value="1"/>
</dbReference>
<dbReference type="Pfam" id="PF02734">
    <property type="entry name" value="Dak2"/>
    <property type="match status" value="1"/>
</dbReference>
<dbReference type="Proteomes" id="UP000746471">
    <property type="component" value="Unassembled WGS sequence"/>
</dbReference>
<gene>
    <name evidence="3" type="ORF">KHM83_12260</name>
</gene>
<dbReference type="InterPro" id="IPR050270">
    <property type="entry name" value="DegV_domain_contain"/>
</dbReference>
<dbReference type="NCBIfam" id="TIGR03599">
    <property type="entry name" value="YloV"/>
    <property type="match status" value="1"/>
</dbReference>
<name>A0ABS5PSV1_9FIRM</name>
<evidence type="ECO:0000259" key="2">
    <source>
        <dbReference type="PROSITE" id="PS51480"/>
    </source>
</evidence>
<dbReference type="SMART" id="SM01121">
    <property type="entry name" value="Dak1_2"/>
    <property type="match status" value="1"/>
</dbReference>
<dbReference type="InterPro" id="IPR033470">
    <property type="entry name" value="FakA-like_C"/>
</dbReference>
<dbReference type="PANTHER" id="PTHR33434:SF4">
    <property type="entry name" value="PHOSPHATASE PROTEIN"/>
    <property type="match status" value="1"/>
</dbReference>
<dbReference type="Pfam" id="PF13684">
    <property type="entry name" value="FakA-like_C"/>
    <property type="match status" value="1"/>
</dbReference>
<protein>
    <submittedName>
        <fullName evidence="3">DAK2 domain-containing protein</fullName>
    </submittedName>
</protein>
<sequence length="556" mass="60780">MKIMTINADMLASMFLQGTYELYHHKEIVDALNVFPVPDGDTGTNMSLTMNSAVEGLKKGSFQSVDEVAKLVSRGSLMGARGNSGVILSQIFRGFSKGCKDLETLDSIQFCNALKYAADTAYSAVLKPVEGTILTIIRKIAEKAMEYAVEAVPIDELIQVLIKRGEETLEETPEYLEVLKQAGVVDAGGKGLIYIFKGFDNALQGKVYKEVSEKETGQAVSKPAQAVMQTEDIRFAYCTEFIIEGDAIDGAALKAYIETLGDSMVFVQDEELVKVHVHTNNPGLALEAAVKQGELKKVKIENMKDQHHSIIDEPASSSSSKAMSQAEDTDETSVRLHDEKYGFIAVSMGEGFANIFEDLGIHGIITGGQTMNPSTEDFLNEIEKCPSEAIFLFPNNSNIIMAANQAKAISKKNVFVIPTKTMPQCITAMLAFDHDVEPDNNVTQMTESLELVKTIQVTYAVRDTSIGGMAIEKDDYLAVADGAIKSVGKSRDNVLLEAIEKTMDTTTEILSIYYGSDISEATAKEVGEMIEAKFPQLEIEVYEGAQPIYYFVLALE</sequence>
<reference evidence="3 4" key="1">
    <citation type="submission" date="2021-05" db="EMBL/GenBank/DDBJ databases">
        <title>Fusibacter ferrireducens sp. nov., an anaerobic, sulfur- and Fe-reducing bacterium isolated from the mangrove sediment.</title>
        <authorList>
            <person name="Qiu D."/>
        </authorList>
    </citation>
    <scope>NUCLEOTIDE SEQUENCE [LARGE SCALE GENOMIC DNA]</scope>
    <source>
        <strain evidence="3 4">DSM 12116</strain>
    </source>
</reference>